<keyword evidence="3" id="KW-1185">Reference proteome</keyword>
<proteinExistence type="predicted"/>
<name>A0AA39CM85_9EURO</name>
<evidence type="ECO:0000313" key="3">
    <source>
        <dbReference type="Proteomes" id="UP001172673"/>
    </source>
</evidence>
<feature type="compositionally biased region" description="Polar residues" evidence="1">
    <location>
        <begin position="349"/>
        <end position="365"/>
    </location>
</feature>
<dbReference type="Proteomes" id="UP001172673">
    <property type="component" value="Unassembled WGS sequence"/>
</dbReference>
<dbReference type="InterPro" id="IPR053221">
    <property type="entry name" value="Burnettramic_acid_biosynth"/>
</dbReference>
<dbReference type="AlphaFoldDB" id="A0AA39CM85"/>
<evidence type="ECO:0000313" key="2">
    <source>
        <dbReference type="EMBL" id="KAJ9612963.1"/>
    </source>
</evidence>
<sequence>MEKTPIQERPELLTPTPSYHSIPIEYEESEYYKEVLPAYREELEFNKEIGTVRDQAIKDEKDFLELNGQLGQYEDEVEDVQPLQPTESDPLVPTDEEMLAEALSFAKRKARTLRSADGTFLRLEKPVVIPQVRNGVGVPFSRAFSEALTPYDITEAEWLAFLDNLNVVATANPPLQMMDMVGNVIGFIPHEWAMAAGTAISAVATVGIYIVSKQRTDRFMVRSNDEFFAPRGLKATLCTTEALYKILGLLPEDVDPPSLLSSIPFFRRSSSRVNLVPLEGSKTQLSIQERRVKGVEAYVAPLTFEVPPPAPQTNTLRKICAWQVKHDAKSAEKRLLKARKRKQQRHKNWQSPAANSDSPFLTSDGSADPLDPRPAPRKSSSTSSKAAAVGITALSWIVPLPHSMTDKTKSSRYEERSDRAKRRYERDLSRGRSDHAESKYNREMGRLDKQKSREMERLERDDKEEKAHRKILWVLVQNLDAAVAA</sequence>
<protein>
    <submittedName>
        <fullName evidence="2">Uncharacterized protein</fullName>
    </submittedName>
</protein>
<feature type="region of interest" description="Disordered" evidence="1">
    <location>
        <begin position="404"/>
        <end position="465"/>
    </location>
</feature>
<comment type="caution">
    <text evidence="2">The sequence shown here is derived from an EMBL/GenBank/DDBJ whole genome shotgun (WGS) entry which is preliminary data.</text>
</comment>
<feature type="compositionally biased region" description="Low complexity" evidence="1">
    <location>
        <begin position="377"/>
        <end position="386"/>
    </location>
</feature>
<feature type="region of interest" description="Disordered" evidence="1">
    <location>
        <begin position="334"/>
        <end position="386"/>
    </location>
</feature>
<dbReference type="PANTHER" id="PTHR38887">
    <property type="entry name" value="CHROMOSOME 21, WHOLE GENOME SHOTGUN SEQUENCE"/>
    <property type="match status" value="1"/>
</dbReference>
<gene>
    <name evidence="2" type="ORF">H2200_002904</name>
</gene>
<dbReference type="EMBL" id="JAPDRK010000004">
    <property type="protein sequence ID" value="KAJ9612963.1"/>
    <property type="molecule type" value="Genomic_DNA"/>
</dbReference>
<dbReference type="PANTHER" id="PTHR38887:SF1">
    <property type="entry name" value="RAS MODIFICATION PROTEIN ERF4"/>
    <property type="match status" value="1"/>
</dbReference>
<accession>A0AA39CM85</accession>
<organism evidence="2 3">
    <name type="scientific">Cladophialophora chaetospira</name>
    <dbReference type="NCBI Taxonomy" id="386627"/>
    <lineage>
        <taxon>Eukaryota</taxon>
        <taxon>Fungi</taxon>
        <taxon>Dikarya</taxon>
        <taxon>Ascomycota</taxon>
        <taxon>Pezizomycotina</taxon>
        <taxon>Eurotiomycetes</taxon>
        <taxon>Chaetothyriomycetidae</taxon>
        <taxon>Chaetothyriales</taxon>
        <taxon>Herpotrichiellaceae</taxon>
        <taxon>Cladophialophora</taxon>
    </lineage>
</organism>
<evidence type="ECO:0000256" key="1">
    <source>
        <dbReference type="SAM" id="MobiDB-lite"/>
    </source>
</evidence>
<reference evidence="2" key="1">
    <citation type="submission" date="2022-10" db="EMBL/GenBank/DDBJ databases">
        <title>Culturing micro-colonial fungi from biological soil crusts in the Mojave desert and describing Neophaeococcomyces mojavensis, and introducing the new genera and species Taxawa tesnikishii.</title>
        <authorList>
            <person name="Kurbessoian T."/>
            <person name="Stajich J.E."/>
        </authorList>
    </citation>
    <scope>NUCLEOTIDE SEQUENCE</scope>
    <source>
        <strain evidence="2">TK_41</strain>
    </source>
</reference>
<feature type="compositionally biased region" description="Basic residues" evidence="1">
    <location>
        <begin position="336"/>
        <end position="348"/>
    </location>
</feature>